<gene>
    <name evidence="1" type="ORF">GSMUA_334300.1</name>
</gene>
<dbReference type="EMBL" id="HG996472">
    <property type="protein sequence ID" value="CAG1830176.1"/>
    <property type="molecule type" value="Genomic_DNA"/>
</dbReference>
<reference evidence="1" key="1">
    <citation type="submission" date="2021-03" db="EMBL/GenBank/DDBJ databases">
        <authorList>
            <consortium name="Genoscope - CEA"/>
            <person name="William W."/>
        </authorList>
    </citation>
    <scope>NUCLEOTIDE SEQUENCE</scope>
    <source>
        <strain evidence="1">Doubled-haploid Pahang</strain>
    </source>
</reference>
<organism evidence="2 3">
    <name type="scientific">Musa acuminata subsp. malaccensis</name>
    <name type="common">Wild banana</name>
    <name type="synonym">Musa malaccensis</name>
    <dbReference type="NCBI Taxonomy" id="214687"/>
    <lineage>
        <taxon>Eukaryota</taxon>
        <taxon>Viridiplantae</taxon>
        <taxon>Streptophyta</taxon>
        <taxon>Embryophyta</taxon>
        <taxon>Tracheophyta</taxon>
        <taxon>Spermatophyta</taxon>
        <taxon>Magnoliopsida</taxon>
        <taxon>Liliopsida</taxon>
        <taxon>Zingiberales</taxon>
        <taxon>Musaceae</taxon>
        <taxon>Musa</taxon>
    </lineage>
</organism>
<dbReference type="Gramene" id="Ma08_t00410.1">
    <property type="protein sequence ID" value="Ma08_p00410.1"/>
    <property type="gene ID" value="Ma08_g00410"/>
</dbReference>
<accession>A0A804K1C4</accession>
<dbReference type="EnsemblPlants" id="Ma08_t00410.1">
    <property type="protein sequence ID" value="Ma08_p00410.1"/>
    <property type="gene ID" value="Ma08_g00410"/>
</dbReference>
<dbReference type="InParanoid" id="A0A804K1C4"/>
<evidence type="ECO:0000313" key="3">
    <source>
        <dbReference type="Proteomes" id="UP000012960"/>
    </source>
</evidence>
<proteinExistence type="predicted"/>
<keyword evidence="3" id="KW-1185">Reference proteome</keyword>
<dbReference type="Proteomes" id="UP000012960">
    <property type="component" value="Unplaced"/>
</dbReference>
<evidence type="ECO:0000313" key="1">
    <source>
        <dbReference type="EMBL" id="CAG1830176.1"/>
    </source>
</evidence>
<dbReference type="AlphaFoldDB" id="A0A804K1C4"/>
<protein>
    <submittedName>
        <fullName evidence="1">(wild Malaysian banana) hypothetical protein</fullName>
    </submittedName>
</protein>
<reference evidence="2" key="2">
    <citation type="submission" date="2021-05" db="UniProtKB">
        <authorList>
            <consortium name="EnsemblPlants"/>
        </authorList>
    </citation>
    <scope>IDENTIFICATION</scope>
    <source>
        <strain evidence="2">subsp. malaccensis</strain>
    </source>
</reference>
<name>A0A804K1C4_MUSAM</name>
<sequence>MAKQYICWLHGGQILKLYSVVPPPHLEKKSRHLVGSFLGNDSIANRIWIVTSTR</sequence>
<evidence type="ECO:0000313" key="2">
    <source>
        <dbReference type="EnsemblPlants" id="Ma08_p00410.1"/>
    </source>
</evidence>